<evidence type="ECO:0000313" key="2">
    <source>
        <dbReference type="EMBL" id="KAH8986279.1"/>
    </source>
</evidence>
<protein>
    <submittedName>
        <fullName evidence="2">Uncharacterized protein</fullName>
    </submittedName>
</protein>
<comment type="caution">
    <text evidence="2">The sequence shown here is derived from an EMBL/GenBank/DDBJ whole genome shotgun (WGS) entry which is preliminary data.</text>
</comment>
<gene>
    <name evidence="2" type="ORF">EDB92DRAFT_1262340</name>
</gene>
<evidence type="ECO:0000313" key="3">
    <source>
        <dbReference type="Proteomes" id="UP001201163"/>
    </source>
</evidence>
<feature type="compositionally biased region" description="Low complexity" evidence="1">
    <location>
        <begin position="426"/>
        <end position="464"/>
    </location>
</feature>
<keyword evidence="3" id="KW-1185">Reference proteome</keyword>
<sequence>MVKQAAGSFRTAPRDALLQVMRMLHMGIFLEKVTQTSALRLYRLSRGSQLLRRLGPEWYVPGRGDFPLVVTGSAVVPGRRTRRPTALEALAARVPSTGPRVDITAVAPWEVPNWAAQLRYMGTGSLHTRKDWTRDLIRHAQGLSIGISFVHGCISAAGREDGTLVGAAAATFSVAGQALTGLDWTLGSEVLPFDAEVFGIAKAVEALAMYYTEEVVPPDQFYIFSSSSPALQAARNPRNRTAQKHALMFHQSLTTLSLCHGNVRFYLVWTPVDEDLEGQQVARHRATEACKRDPPQGLDRVQSAAFQKDRARRRAFQQWNDKWLSDNLIQPSCSRGGNPITSPLLPYPPSSLPRQTPSPLDRSYGHGARRQRKETKDAEVHTAHHFHGTTGRHGPRFHRHLRPAVPSIRPALKPPAAPVGKPPAPRSTSFSIARASSSLASLSPSSARRGTPSTPSSNTPASSPLEEGPRRCANSYNTRAPSQNPKPIPCHMCPPNLTESPEPGVCMSPLYSPLVCDLTKILCLTRTLELASASYPELPLRSLLLFKPTRSCFRVSLLVSGPPSTSVRPSCALRAQHCQTATLSAFTTTRPHRPRYPVPDCCVCVRPLYSVCVCVHCILLYLYCFTLCPVACLSCI</sequence>
<accession>A0AAD4LC31</accession>
<dbReference type="EMBL" id="JAKELL010000055">
    <property type="protein sequence ID" value="KAH8986279.1"/>
    <property type="molecule type" value="Genomic_DNA"/>
</dbReference>
<feature type="compositionally biased region" description="Basic residues" evidence="1">
    <location>
        <begin position="393"/>
        <end position="402"/>
    </location>
</feature>
<proteinExistence type="predicted"/>
<dbReference type="AlphaFoldDB" id="A0AAD4LC31"/>
<evidence type="ECO:0000256" key="1">
    <source>
        <dbReference type="SAM" id="MobiDB-lite"/>
    </source>
</evidence>
<name>A0AAD4LC31_9AGAM</name>
<organism evidence="2 3">
    <name type="scientific">Lactarius akahatsu</name>
    <dbReference type="NCBI Taxonomy" id="416441"/>
    <lineage>
        <taxon>Eukaryota</taxon>
        <taxon>Fungi</taxon>
        <taxon>Dikarya</taxon>
        <taxon>Basidiomycota</taxon>
        <taxon>Agaricomycotina</taxon>
        <taxon>Agaricomycetes</taxon>
        <taxon>Russulales</taxon>
        <taxon>Russulaceae</taxon>
        <taxon>Lactarius</taxon>
    </lineage>
</organism>
<feature type="compositionally biased region" description="Polar residues" evidence="1">
    <location>
        <begin position="474"/>
        <end position="485"/>
    </location>
</feature>
<feature type="region of interest" description="Disordered" evidence="1">
    <location>
        <begin position="327"/>
        <end position="489"/>
    </location>
</feature>
<reference evidence="2" key="1">
    <citation type="submission" date="2022-01" db="EMBL/GenBank/DDBJ databases">
        <title>Comparative genomics reveals a dynamic genome evolution in the ectomycorrhizal milk-cap (Lactarius) mushrooms.</title>
        <authorList>
            <consortium name="DOE Joint Genome Institute"/>
            <person name="Lebreton A."/>
            <person name="Tang N."/>
            <person name="Kuo A."/>
            <person name="LaButti K."/>
            <person name="Drula E."/>
            <person name="Barry K."/>
            <person name="Clum A."/>
            <person name="Lipzen A."/>
            <person name="Mousain D."/>
            <person name="Ng V."/>
            <person name="Wang R."/>
            <person name="Wang X."/>
            <person name="Dai Y."/>
            <person name="Henrissat B."/>
            <person name="Grigoriev I.V."/>
            <person name="Guerin-Laguette A."/>
            <person name="Yu F."/>
            <person name="Martin F.M."/>
        </authorList>
    </citation>
    <scope>NUCLEOTIDE SEQUENCE</scope>
    <source>
        <strain evidence="2">QP</strain>
    </source>
</reference>
<feature type="compositionally biased region" description="Pro residues" evidence="1">
    <location>
        <begin position="412"/>
        <end position="425"/>
    </location>
</feature>
<feature type="compositionally biased region" description="Polar residues" evidence="1">
    <location>
        <begin position="327"/>
        <end position="341"/>
    </location>
</feature>
<dbReference type="Proteomes" id="UP001201163">
    <property type="component" value="Unassembled WGS sequence"/>
</dbReference>